<accession>A0A7U9PZC3</accession>
<dbReference type="PANTHER" id="PTHR30505">
    <property type="entry name" value="FRUCTOSE-LIKE PERMEASE"/>
    <property type="match status" value="1"/>
</dbReference>
<feature type="compositionally biased region" description="Gly residues" evidence="13">
    <location>
        <begin position="703"/>
        <end position="719"/>
    </location>
</feature>
<dbReference type="OrthoDB" id="9782569at2"/>
<dbReference type="InterPro" id="IPR050864">
    <property type="entry name" value="Bacterial_PTS_Sugar_Transport"/>
</dbReference>
<dbReference type="FunFam" id="3.40.930.10:FF:000009">
    <property type="entry name" value="PTS system, fructose specific IIABC component"/>
    <property type="match status" value="1"/>
</dbReference>
<dbReference type="GO" id="GO:0009401">
    <property type="term" value="P:phosphoenolpyruvate-dependent sugar phosphotransferase system"/>
    <property type="evidence" value="ECO:0007669"/>
    <property type="project" value="UniProtKB-KW"/>
</dbReference>
<feature type="domain" description="PTS EIIC type-2" evidence="17">
    <location>
        <begin position="199"/>
        <end position="543"/>
    </location>
</feature>
<dbReference type="GO" id="GO:0005351">
    <property type="term" value="F:carbohydrate:proton symporter activity"/>
    <property type="evidence" value="ECO:0007669"/>
    <property type="project" value="InterPro"/>
</dbReference>
<dbReference type="CDD" id="cd00211">
    <property type="entry name" value="PTS_IIA_fru"/>
    <property type="match status" value="1"/>
</dbReference>
<keyword evidence="9 14" id="KW-0812">Transmembrane</keyword>
<keyword evidence="4" id="KW-1003">Cell membrane</keyword>
<dbReference type="PROSITE" id="PS00372">
    <property type="entry name" value="PTS_EIIA_TYPE_2_HIS"/>
    <property type="match status" value="1"/>
</dbReference>
<feature type="transmembrane region" description="Helical" evidence="14">
    <location>
        <begin position="296"/>
        <end position="317"/>
    </location>
</feature>
<dbReference type="GO" id="GO:0005737">
    <property type="term" value="C:cytoplasm"/>
    <property type="evidence" value="ECO:0007669"/>
    <property type="project" value="UniProtKB-SubCell"/>
</dbReference>
<sequence>MTTSPADPPKGAGTGGQGLKLLAVTACPTGIAHTYMAAEKLTQAAESLGHAMKVETQGSIGAENVLSDNDVRHADGIIIAADKDVDPARFVGKRLLVVGVAEGIRHPEELIGRVLSAPVYGAESYGTGADGAGGAGAGGDGAQGHGAEGDAAGAGSGGGPGGRGTASGRPGGGGGAGARSGRGGGAGAGGARGKERSLAYKALMNGVSYMIPFVVVGGLLLALSLAVGGEATPKGLVIPEGTFWAHVNDIGTIGFQMMVPVLSGYIAYAIGDRPALVPGMIGGWIANTGELYDSKAGAGFIGAIVTGFLAGYLVMWIKKVRVPRFVRPIMPIIVIPIVSTAVLGLFFIYVLGKPISWVFTHLTGWLSGMTGTSAIALGAVLGLMIAFDMGGPVNKTAFLFGTGLIATGNQTVMGMCAAAIPVMPLGQGLATLIRRRLYSDQERETGMASLFMGLFGISEGAIPFAAARPAQVIPANMLGGAVAGAVAGMAGVTDAVPHGGPIVAILGAVGGVPMFFVAVAAGSVVTALTTVALVDVAERQKGRVAAGEVGVAGVTGATGVAGGVGGAENAGAGSGTGSGTGAEPGTEAGPEPVLAGVGAAGALADGTVAAGATGGMAVGAAGVAAAESTGAERTGAERTVDETAVDGNRAAGNGAAESAEGGDSAAADGAGERAGAGNAGTGNSAAERAGAGGSVAGEARGGEASGGGASAEAMTGGGASAAVTEAGVAPRTEADAGEGPGRTGKRGGSAGGAAERSTSEGGRPGTDASAGSAPGGSASDGNTSDGSTSDGRASGESPLGAGEEPDGEGPEGETPEGETPEGETPEGETPEGETPEGETPEGDRPEGVVLSGYVTRETVKVRLAADGKEAAIREMAELAARTGKVRDVDELVRVALAREAQGTTGLGEEIAIPHAKTDAVTAPVVGFARSAEGIDWDSLDGTRAKLVFMISVPEAAAGDEHLRILALLSRKLMDADFRARLQSAPDVTAILRVLSEVG</sequence>
<dbReference type="Pfam" id="PF02302">
    <property type="entry name" value="PTS_IIB"/>
    <property type="match status" value="1"/>
</dbReference>
<dbReference type="GO" id="GO:0090563">
    <property type="term" value="F:protein-phosphocysteine-sugar phosphotransferase activity"/>
    <property type="evidence" value="ECO:0007669"/>
    <property type="project" value="TreeGrafter"/>
</dbReference>
<comment type="subcellular location">
    <subcellularLocation>
        <location evidence="1">Cell inner membrane</location>
        <topology evidence="1">Multi-pass membrane protein</topology>
    </subcellularLocation>
    <subcellularLocation>
        <location evidence="2">Cytoplasm</location>
    </subcellularLocation>
</comment>
<evidence type="ECO:0000259" key="16">
    <source>
        <dbReference type="PROSITE" id="PS51099"/>
    </source>
</evidence>
<evidence type="ECO:0000256" key="1">
    <source>
        <dbReference type="ARBA" id="ARBA00004429"/>
    </source>
</evidence>
<evidence type="ECO:0000259" key="17">
    <source>
        <dbReference type="PROSITE" id="PS51104"/>
    </source>
</evidence>
<dbReference type="EMBL" id="BHZC01000001">
    <property type="protein sequence ID" value="GCD37268.1"/>
    <property type="molecule type" value="Genomic_DNA"/>
</dbReference>
<feature type="region of interest" description="Disordered" evidence="13">
    <location>
        <begin position="135"/>
        <end position="192"/>
    </location>
</feature>
<feature type="compositionally biased region" description="Acidic residues" evidence="13">
    <location>
        <begin position="803"/>
        <end position="840"/>
    </location>
</feature>
<evidence type="ECO:0000256" key="5">
    <source>
        <dbReference type="ARBA" id="ARBA00022553"/>
    </source>
</evidence>
<dbReference type="NCBIfam" id="TIGR00829">
    <property type="entry name" value="FRU"/>
    <property type="match status" value="1"/>
</dbReference>
<feature type="transmembrane region" description="Helical" evidence="14">
    <location>
        <begin position="502"/>
        <end position="534"/>
    </location>
</feature>
<feature type="compositionally biased region" description="Low complexity" evidence="13">
    <location>
        <begin position="646"/>
        <end position="671"/>
    </location>
</feature>
<feature type="domain" description="PTS EIIA type-2" evidence="15">
    <location>
        <begin position="852"/>
        <end position="997"/>
    </location>
</feature>
<feature type="transmembrane region" description="Helical" evidence="14">
    <location>
        <begin position="398"/>
        <end position="426"/>
    </location>
</feature>
<feature type="transmembrane region" description="Helical" evidence="14">
    <location>
        <begin position="329"/>
        <end position="352"/>
    </location>
</feature>
<dbReference type="PROSITE" id="PS51094">
    <property type="entry name" value="PTS_EIIA_TYPE_2"/>
    <property type="match status" value="1"/>
</dbReference>
<feature type="compositionally biased region" description="Low complexity" evidence="13">
    <location>
        <begin position="583"/>
        <end position="593"/>
    </location>
</feature>
<evidence type="ECO:0000256" key="8">
    <source>
        <dbReference type="ARBA" id="ARBA00022683"/>
    </source>
</evidence>
<evidence type="ECO:0000256" key="9">
    <source>
        <dbReference type="ARBA" id="ARBA00022692"/>
    </source>
</evidence>
<organism evidence="18 19">
    <name type="scientific">Streptomyces chrestomyceticus JCM 4735</name>
    <dbReference type="NCBI Taxonomy" id="1306181"/>
    <lineage>
        <taxon>Bacteria</taxon>
        <taxon>Bacillati</taxon>
        <taxon>Actinomycetota</taxon>
        <taxon>Actinomycetes</taxon>
        <taxon>Kitasatosporales</taxon>
        <taxon>Streptomycetaceae</taxon>
        <taxon>Streptomyces</taxon>
    </lineage>
</organism>
<dbReference type="CDD" id="cd05569">
    <property type="entry name" value="PTS_IIB_fructose"/>
    <property type="match status" value="1"/>
</dbReference>
<dbReference type="NCBIfam" id="TIGR00848">
    <property type="entry name" value="fruA"/>
    <property type="match status" value="1"/>
</dbReference>
<keyword evidence="3" id="KW-0813">Transport</keyword>
<evidence type="ECO:0000256" key="10">
    <source>
        <dbReference type="ARBA" id="ARBA00022777"/>
    </source>
</evidence>
<dbReference type="InterPro" id="IPR006327">
    <property type="entry name" value="PTS_IIC_fruc"/>
</dbReference>
<evidence type="ECO:0000256" key="6">
    <source>
        <dbReference type="ARBA" id="ARBA00022597"/>
    </source>
</evidence>
<feature type="compositionally biased region" description="Gly residues" evidence="13">
    <location>
        <begin position="135"/>
        <end position="191"/>
    </location>
</feature>
<evidence type="ECO:0000256" key="11">
    <source>
        <dbReference type="ARBA" id="ARBA00022989"/>
    </source>
</evidence>
<dbReference type="Proteomes" id="UP000287830">
    <property type="component" value="Unassembled WGS sequence"/>
</dbReference>
<dbReference type="InterPro" id="IPR003501">
    <property type="entry name" value="PTS_EIIB_2/3"/>
</dbReference>
<keyword evidence="10" id="KW-0418">Kinase</keyword>
<dbReference type="InterPro" id="IPR004715">
    <property type="entry name" value="PTS_IIA_fruc"/>
</dbReference>
<dbReference type="InterPro" id="IPR002178">
    <property type="entry name" value="PTS_EIIA_type-2_dom"/>
</dbReference>
<comment type="caution">
    <text evidence="18">The sequence shown here is derived from an EMBL/GenBank/DDBJ whole genome shotgun (WGS) entry which is preliminary data.</text>
</comment>
<dbReference type="PROSITE" id="PS51099">
    <property type="entry name" value="PTS_EIIB_TYPE_2"/>
    <property type="match status" value="1"/>
</dbReference>
<feature type="compositionally biased region" description="Low complexity" evidence="13">
    <location>
        <begin position="752"/>
        <end position="791"/>
    </location>
</feature>
<proteinExistence type="predicted"/>
<dbReference type="Pfam" id="PF02378">
    <property type="entry name" value="PTS_EIIC"/>
    <property type="match status" value="1"/>
</dbReference>
<evidence type="ECO:0000313" key="19">
    <source>
        <dbReference type="Proteomes" id="UP000287830"/>
    </source>
</evidence>
<feature type="transmembrane region" description="Helical" evidence="14">
    <location>
        <begin position="446"/>
        <end position="466"/>
    </location>
</feature>
<feature type="compositionally biased region" description="Gly residues" evidence="13">
    <location>
        <begin position="569"/>
        <end position="582"/>
    </location>
</feature>
<gene>
    <name evidence="18" type="ORF">OEIGOIKO_05053</name>
</gene>
<dbReference type="InterPro" id="IPR003353">
    <property type="entry name" value="PTS_IIB_fruc"/>
</dbReference>
<evidence type="ECO:0000259" key="15">
    <source>
        <dbReference type="PROSITE" id="PS51094"/>
    </source>
</evidence>
<dbReference type="NCBIfam" id="TIGR01427">
    <property type="entry name" value="PTS_IIC_fructo"/>
    <property type="match status" value="1"/>
</dbReference>
<keyword evidence="7" id="KW-0808">Transferase</keyword>
<dbReference type="InterPro" id="IPR036095">
    <property type="entry name" value="PTS_EIIB-like_sf"/>
</dbReference>
<dbReference type="SUPFAM" id="SSF52794">
    <property type="entry name" value="PTS system IIB component-like"/>
    <property type="match status" value="1"/>
</dbReference>
<keyword evidence="5" id="KW-0597">Phosphoprotein</keyword>
<dbReference type="InterPro" id="IPR003352">
    <property type="entry name" value="PTS_EIIC"/>
</dbReference>
<dbReference type="GO" id="GO:0016301">
    <property type="term" value="F:kinase activity"/>
    <property type="evidence" value="ECO:0007669"/>
    <property type="project" value="UniProtKB-KW"/>
</dbReference>
<evidence type="ECO:0000256" key="13">
    <source>
        <dbReference type="SAM" id="MobiDB-lite"/>
    </source>
</evidence>
<evidence type="ECO:0000256" key="14">
    <source>
        <dbReference type="SAM" id="Phobius"/>
    </source>
</evidence>
<dbReference type="GO" id="GO:0022877">
    <property type="term" value="F:protein-N(PI)-phosphohistidine-fructose phosphotransferase system transporter activity"/>
    <property type="evidence" value="ECO:0007669"/>
    <property type="project" value="InterPro"/>
</dbReference>
<evidence type="ECO:0000256" key="2">
    <source>
        <dbReference type="ARBA" id="ARBA00004496"/>
    </source>
</evidence>
<evidence type="ECO:0000256" key="7">
    <source>
        <dbReference type="ARBA" id="ARBA00022679"/>
    </source>
</evidence>
<feature type="transmembrane region" description="Helical" evidence="14">
    <location>
        <begin position="364"/>
        <end position="386"/>
    </location>
</feature>
<dbReference type="PANTHER" id="PTHR30505:SF0">
    <property type="entry name" value="FRUCTOSE-LIKE PTS SYSTEM EIIBC COMPONENT-RELATED"/>
    <property type="match status" value="1"/>
</dbReference>
<name>A0A7U9PZC3_9ACTN</name>
<dbReference type="InterPro" id="IPR013011">
    <property type="entry name" value="PTS_EIIB_2"/>
</dbReference>
<feature type="transmembrane region" description="Helical" evidence="14">
    <location>
        <begin position="478"/>
        <end position="496"/>
    </location>
</feature>
<feature type="region of interest" description="Disordered" evidence="13">
    <location>
        <begin position="628"/>
        <end position="851"/>
    </location>
</feature>
<keyword evidence="12 14" id="KW-0472">Membrane</keyword>
<keyword evidence="6" id="KW-0762">Sugar transport</keyword>
<feature type="domain" description="PTS EIIB type-2" evidence="16">
    <location>
        <begin position="21"/>
        <end position="116"/>
    </location>
</feature>
<dbReference type="Gene3D" id="3.40.50.2300">
    <property type="match status" value="1"/>
</dbReference>
<evidence type="ECO:0000256" key="12">
    <source>
        <dbReference type="ARBA" id="ARBA00023136"/>
    </source>
</evidence>
<dbReference type="InterPro" id="IPR013014">
    <property type="entry name" value="PTS_EIIC_2"/>
</dbReference>
<feature type="region of interest" description="Disordered" evidence="13">
    <location>
        <begin position="569"/>
        <end position="593"/>
    </location>
</feature>
<reference evidence="18 19" key="1">
    <citation type="submission" date="2018-11" db="EMBL/GenBank/DDBJ databases">
        <title>Whole genome sequence of Streptomyces chrestomyceticus NBRC 13444(T).</title>
        <authorList>
            <person name="Komaki H."/>
            <person name="Tamura T."/>
        </authorList>
    </citation>
    <scope>NUCLEOTIDE SEQUENCE [LARGE SCALE GENOMIC DNA]</scope>
    <source>
        <strain evidence="18 19">NBRC 13444</strain>
    </source>
</reference>
<keyword evidence="8" id="KW-0598">Phosphotransferase system</keyword>
<evidence type="ECO:0000256" key="3">
    <source>
        <dbReference type="ARBA" id="ARBA00022448"/>
    </source>
</evidence>
<dbReference type="AlphaFoldDB" id="A0A7U9PZC3"/>
<evidence type="ECO:0000256" key="4">
    <source>
        <dbReference type="ARBA" id="ARBA00022475"/>
    </source>
</evidence>
<dbReference type="InterPro" id="IPR016152">
    <property type="entry name" value="PTrfase/Anion_transptr"/>
</dbReference>
<dbReference type="Pfam" id="PF00359">
    <property type="entry name" value="PTS_EIIA_2"/>
    <property type="match status" value="1"/>
</dbReference>
<evidence type="ECO:0000313" key="18">
    <source>
        <dbReference type="EMBL" id="GCD37268.1"/>
    </source>
</evidence>
<dbReference type="FunFam" id="3.40.50.2300:FF:000014">
    <property type="entry name" value="PTS system fructose-like transporter subunit IIB"/>
    <property type="match status" value="1"/>
</dbReference>
<feature type="compositionally biased region" description="Gly residues" evidence="13">
    <location>
        <begin position="738"/>
        <end position="751"/>
    </location>
</feature>
<dbReference type="GO" id="GO:0005886">
    <property type="term" value="C:plasma membrane"/>
    <property type="evidence" value="ECO:0007669"/>
    <property type="project" value="UniProtKB-SubCell"/>
</dbReference>
<feature type="transmembrane region" description="Helical" evidence="14">
    <location>
        <begin position="202"/>
        <end position="227"/>
    </location>
</feature>
<dbReference type="SUPFAM" id="SSF55804">
    <property type="entry name" value="Phoshotransferase/anion transport protein"/>
    <property type="match status" value="1"/>
</dbReference>
<keyword evidence="11 14" id="KW-1133">Transmembrane helix</keyword>
<dbReference type="Gene3D" id="3.40.930.10">
    <property type="entry name" value="Mannitol-specific EII, Chain A"/>
    <property type="match status" value="1"/>
</dbReference>
<dbReference type="PROSITE" id="PS51104">
    <property type="entry name" value="PTS_EIIC_TYPE_2"/>
    <property type="match status" value="1"/>
</dbReference>
<protein>
    <submittedName>
        <fullName evidence="18">PTS lactose transporter subunit IIC</fullName>
    </submittedName>
</protein>